<keyword evidence="2" id="KW-1185">Reference proteome</keyword>
<gene>
    <name evidence="1" type="ORF">ACOLOM_LOCUS9105</name>
</gene>
<sequence length="163" mass="18914">MAESFYDLTALDIKKEPVQLSKYRNKVLLIVNVASKCGYTKQYENLESLYKKYQDKGLEIIGFPCNQFGKQEPDSEEVIKDNMCKRFDLTFPLFAKIEVTGENVSPVYEFLISHDPTKQGQIKWNFEKFVVDREGTIVGRYKSEYLPDENNEDDPLFKALNSS</sequence>
<organism evidence="1 2">
    <name type="scientific">Acaulospora colombiana</name>
    <dbReference type="NCBI Taxonomy" id="27376"/>
    <lineage>
        <taxon>Eukaryota</taxon>
        <taxon>Fungi</taxon>
        <taxon>Fungi incertae sedis</taxon>
        <taxon>Mucoromycota</taxon>
        <taxon>Glomeromycotina</taxon>
        <taxon>Glomeromycetes</taxon>
        <taxon>Diversisporales</taxon>
        <taxon>Acaulosporaceae</taxon>
        <taxon>Acaulospora</taxon>
    </lineage>
</organism>
<dbReference type="Proteomes" id="UP000789525">
    <property type="component" value="Unassembled WGS sequence"/>
</dbReference>
<evidence type="ECO:0000313" key="2">
    <source>
        <dbReference type="Proteomes" id="UP000789525"/>
    </source>
</evidence>
<dbReference type="EMBL" id="CAJVPT010025508">
    <property type="protein sequence ID" value="CAG8675208.1"/>
    <property type="molecule type" value="Genomic_DNA"/>
</dbReference>
<name>A0ACA9NW35_9GLOM</name>
<feature type="non-terminal residue" evidence="1">
    <location>
        <position position="163"/>
    </location>
</feature>
<comment type="caution">
    <text evidence="1">The sequence shown here is derived from an EMBL/GenBank/DDBJ whole genome shotgun (WGS) entry which is preliminary data.</text>
</comment>
<reference evidence="1" key="1">
    <citation type="submission" date="2021-06" db="EMBL/GenBank/DDBJ databases">
        <authorList>
            <person name="Kallberg Y."/>
            <person name="Tangrot J."/>
            <person name="Rosling A."/>
        </authorList>
    </citation>
    <scope>NUCLEOTIDE SEQUENCE</scope>
    <source>
        <strain evidence="1">CL356</strain>
    </source>
</reference>
<evidence type="ECO:0000313" key="1">
    <source>
        <dbReference type="EMBL" id="CAG8675208.1"/>
    </source>
</evidence>
<protein>
    <submittedName>
        <fullName evidence="1">4139_t:CDS:1</fullName>
    </submittedName>
</protein>
<proteinExistence type="predicted"/>
<accession>A0ACA9NW35</accession>